<evidence type="ECO:0000313" key="1">
    <source>
        <dbReference type="EMBL" id="KAJ4707006.1"/>
    </source>
</evidence>
<comment type="caution">
    <text evidence="1">The sequence shown here is derived from an EMBL/GenBank/DDBJ whole genome shotgun (WGS) entry which is preliminary data.</text>
</comment>
<dbReference type="Proteomes" id="UP001164539">
    <property type="component" value="Chromosome 11"/>
</dbReference>
<dbReference type="EMBL" id="CM051404">
    <property type="protein sequence ID" value="KAJ4707006.1"/>
    <property type="molecule type" value="Genomic_DNA"/>
</dbReference>
<gene>
    <name evidence="1" type="ORF">OWV82_020582</name>
</gene>
<reference evidence="1 2" key="1">
    <citation type="journal article" date="2023" name="Science">
        <title>Complex scaffold remodeling in plant triterpene biosynthesis.</title>
        <authorList>
            <person name="De La Pena R."/>
            <person name="Hodgson H."/>
            <person name="Liu J.C."/>
            <person name="Stephenson M.J."/>
            <person name="Martin A.C."/>
            <person name="Owen C."/>
            <person name="Harkess A."/>
            <person name="Leebens-Mack J."/>
            <person name="Jimenez L.E."/>
            <person name="Osbourn A."/>
            <person name="Sattely E.S."/>
        </authorList>
    </citation>
    <scope>NUCLEOTIDE SEQUENCE [LARGE SCALE GENOMIC DNA]</scope>
    <source>
        <strain evidence="2">cv. JPN11</strain>
        <tissue evidence="1">Leaf</tissue>
    </source>
</reference>
<name>A0ACC1X736_MELAZ</name>
<organism evidence="1 2">
    <name type="scientific">Melia azedarach</name>
    <name type="common">Chinaberry tree</name>
    <dbReference type="NCBI Taxonomy" id="155640"/>
    <lineage>
        <taxon>Eukaryota</taxon>
        <taxon>Viridiplantae</taxon>
        <taxon>Streptophyta</taxon>
        <taxon>Embryophyta</taxon>
        <taxon>Tracheophyta</taxon>
        <taxon>Spermatophyta</taxon>
        <taxon>Magnoliopsida</taxon>
        <taxon>eudicotyledons</taxon>
        <taxon>Gunneridae</taxon>
        <taxon>Pentapetalae</taxon>
        <taxon>rosids</taxon>
        <taxon>malvids</taxon>
        <taxon>Sapindales</taxon>
        <taxon>Meliaceae</taxon>
        <taxon>Melia</taxon>
    </lineage>
</organism>
<sequence>MLSLSYRGPKGFSDVVWKVKKYKNEGAAPQIIFSYDSFDGEEGFPGDLDVTVSYTLSGENELSVSMKAKEKKKATPVNLALCTDNLPSGYDINCVLDGEPGKEKVAIVYDKKSGRVMELLANQPGVQFHTSASSRM</sequence>
<keyword evidence="2" id="KW-1185">Reference proteome</keyword>
<evidence type="ECO:0000313" key="2">
    <source>
        <dbReference type="Proteomes" id="UP001164539"/>
    </source>
</evidence>
<accession>A0ACC1X736</accession>
<proteinExistence type="predicted"/>
<protein>
    <submittedName>
        <fullName evidence="1">Aldose 1-epimerase</fullName>
    </submittedName>
</protein>